<dbReference type="PANTHER" id="PTHR33371">
    <property type="entry name" value="INTERMEMBRANE PHOSPHOLIPID TRANSPORT SYSTEM BINDING PROTEIN MLAD-RELATED"/>
    <property type="match status" value="1"/>
</dbReference>
<dbReference type="GO" id="GO:0005576">
    <property type="term" value="C:extracellular region"/>
    <property type="evidence" value="ECO:0007669"/>
    <property type="project" value="TreeGrafter"/>
</dbReference>
<dbReference type="Proteomes" id="UP000218810">
    <property type="component" value="Unassembled WGS sequence"/>
</dbReference>
<dbReference type="RefSeq" id="WP_007631816.1">
    <property type="nucleotide sequence ID" value="NZ_NTGA01000011.1"/>
</dbReference>
<evidence type="ECO:0000313" key="5">
    <source>
        <dbReference type="Proteomes" id="UP000218810"/>
    </source>
</evidence>
<evidence type="ECO:0000256" key="1">
    <source>
        <dbReference type="SAM" id="Phobius"/>
    </source>
</evidence>
<dbReference type="OrthoDB" id="3460188at2"/>
<keyword evidence="1" id="KW-0812">Transmembrane</keyword>
<dbReference type="Pfam" id="PF02470">
    <property type="entry name" value="MlaD"/>
    <property type="match status" value="1"/>
</dbReference>
<dbReference type="NCBIfam" id="TIGR00996">
    <property type="entry name" value="Mtu_fam_mce"/>
    <property type="match status" value="1"/>
</dbReference>
<dbReference type="PANTHER" id="PTHR33371:SF19">
    <property type="entry name" value="MCE-FAMILY PROTEIN MCE4A"/>
    <property type="match status" value="1"/>
</dbReference>
<feature type="domain" description="Mammalian cell entry C-terminal" evidence="3">
    <location>
        <begin position="122"/>
        <end position="340"/>
    </location>
</feature>
<comment type="caution">
    <text evidence="4">The sequence shown here is derived from an EMBL/GenBank/DDBJ whole genome shotgun (WGS) entry which is preliminary data.</text>
</comment>
<keyword evidence="1" id="KW-1133">Transmembrane helix</keyword>
<keyword evidence="5" id="KW-1185">Reference proteome</keyword>
<keyword evidence="1" id="KW-0472">Membrane</keyword>
<proteinExistence type="predicted"/>
<protein>
    <submittedName>
        <fullName evidence="4">Mammalian cell entry protein</fullName>
    </submittedName>
</protein>
<reference evidence="5" key="1">
    <citation type="submission" date="2017-09" db="EMBL/GenBank/DDBJ databases">
        <authorList>
            <person name="Zhang Y."/>
            <person name="Huang X."/>
            <person name="Liu J."/>
            <person name="Lu L."/>
            <person name="Peng K."/>
        </authorList>
    </citation>
    <scope>NUCLEOTIDE SEQUENCE [LARGE SCALE GENOMIC DNA]</scope>
    <source>
        <strain evidence="5">S-XJ-1</strain>
    </source>
</reference>
<evidence type="ECO:0000259" key="2">
    <source>
        <dbReference type="Pfam" id="PF02470"/>
    </source>
</evidence>
<feature type="transmembrane region" description="Helical" evidence="1">
    <location>
        <begin position="12"/>
        <end position="31"/>
    </location>
</feature>
<dbReference type="InterPro" id="IPR024516">
    <property type="entry name" value="Mce_C"/>
</dbReference>
<dbReference type="GO" id="GO:0051701">
    <property type="term" value="P:biological process involved in interaction with host"/>
    <property type="evidence" value="ECO:0007669"/>
    <property type="project" value="TreeGrafter"/>
</dbReference>
<dbReference type="EMBL" id="NTGA01000011">
    <property type="protein sequence ID" value="PAY24024.1"/>
    <property type="molecule type" value="Genomic_DNA"/>
</dbReference>
<dbReference type="InterPro" id="IPR005693">
    <property type="entry name" value="Mce"/>
</dbReference>
<evidence type="ECO:0000313" key="4">
    <source>
        <dbReference type="EMBL" id="PAY24024.1"/>
    </source>
</evidence>
<feature type="domain" description="Mce/MlaD" evidence="2">
    <location>
        <begin position="40"/>
        <end position="113"/>
    </location>
</feature>
<gene>
    <name evidence="4" type="ORF">CEY15_05590</name>
</gene>
<evidence type="ECO:0000259" key="3">
    <source>
        <dbReference type="Pfam" id="PF11887"/>
    </source>
</evidence>
<dbReference type="AlphaFoldDB" id="A0A2A2WSS4"/>
<accession>A0A2A2WSS4</accession>
<name>A0A2A2WSS4_9ACTN</name>
<dbReference type="Pfam" id="PF11887">
    <property type="entry name" value="Mce4_CUP1"/>
    <property type="match status" value="1"/>
</dbReference>
<organism evidence="4 5">
    <name type="scientific">Dietzia natronolimnaea</name>
    <dbReference type="NCBI Taxonomy" id="161920"/>
    <lineage>
        <taxon>Bacteria</taxon>
        <taxon>Bacillati</taxon>
        <taxon>Actinomycetota</taxon>
        <taxon>Actinomycetes</taxon>
        <taxon>Mycobacteriales</taxon>
        <taxon>Dietziaceae</taxon>
        <taxon>Dietzia</taxon>
    </lineage>
</organism>
<dbReference type="InterPro" id="IPR003399">
    <property type="entry name" value="Mce/MlaD"/>
</dbReference>
<dbReference type="InterPro" id="IPR052336">
    <property type="entry name" value="MlaD_Phospholipid_Transporter"/>
</dbReference>
<sequence length="478" mass="50532">MNELSVLSKRLLAALFIIIVLAFVGTTIAIYNRAFTDSDSVTLYTDDMAFALPNDADVKARGVLVGRVSGVEPDGDRVQVNMEFDPAFMEQLPANVSGRLLPKTLFGERFVDLGFPDQPVGTLEPGATIEQDTRGNALELGRVLDGLLPVLEAVPPQKLAGTLGALNQALAGKGDEIGASLVEIGQVFDGINQELPALEAGLEDLATFSQTYSEALPDLINALDALRTTGDTVIQRRPDIADGMRRISESSEVLTGFLAANRNDLIALAADSRTTLEYLAEYSPALPCSVELYMIALERSDAILGVGTEHPGIRVTVEVASPKGRYIPNQDEPRLFDTRGARCYDPAQEPFNFGVAPGGAVADGSYQVPTRNPGPAFVPTLPNPLLQDGPVPAIRSRGSVPPAPGQAVPEQPNMPFPSTVTAGQGADVMAMAYAGSPLETDTVRTVLGVASSRDAEEIPAWIGGIGAPALRGTEVGFR</sequence>